<accession>A0AAV7TLC5</accession>
<evidence type="ECO:0000313" key="2">
    <source>
        <dbReference type="Proteomes" id="UP001066276"/>
    </source>
</evidence>
<comment type="caution">
    <text evidence="1">The sequence shown here is derived from an EMBL/GenBank/DDBJ whole genome shotgun (WGS) entry which is preliminary data.</text>
</comment>
<keyword evidence="2" id="KW-1185">Reference proteome</keyword>
<dbReference type="AlphaFoldDB" id="A0AAV7TLC5"/>
<protein>
    <submittedName>
        <fullName evidence="1">Uncharacterized protein</fullName>
    </submittedName>
</protein>
<proteinExistence type="predicted"/>
<name>A0AAV7TLC5_PLEWA</name>
<dbReference type="Proteomes" id="UP001066276">
    <property type="component" value="Chromosome 3_2"/>
</dbReference>
<dbReference type="EMBL" id="JANPWB010000006">
    <property type="protein sequence ID" value="KAJ1177215.1"/>
    <property type="molecule type" value="Genomic_DNA"/>
</dbReference>
<evidence type="ECO:0000313" key="1">
    <source>
        <dbReference type="EMBL" id="KAJ1177215.1"/>
    </source>
</evidence>
<sequence>MPVIGSTDKKILTGNSMTTIAQLYSGIVEPTAASLSEFLEDFHHLTLVRDWATALGEAITVQEIKATIKSMVQNKLGLPLYSDDGDGPGRGLLGLDMPSVLCPNGQSLCGLPSLPPALMMETLVCWEQTGAVYRGLTIRGRTHLIAHYTDNLVFFLLNGQITLRGTWEMLAMVPCRD</sequence>
<reference evidence="1" key="1">
    <citation type="journal article" date="2022" name="bioRxiv">
        <title>Sequencing and chromosome-scale assembly of the giantPleurodeles waltlgenome.</title>
        <authorList>
            <person name="Brown T."/>
            <person name="Elewa A."/>
            <person name="Iarovenko S."/>
            <person name="Subramanian E."/>
            <person name="Araus A.J."/>
            <person name="Petzold A."/>
            <person name="Susuki M."/>
            <person name="Suzuki K.-i.T."/>
            <person name="Hayashi T."/>
            <person name="Toyoda A."/>
            <person name="Oliveira C."/>
            <person name="Osipova E."/>
            <person name="Leigh N.D."/>
            <person name="Simon A."/>
            <person name="Yun M.H."/>
        </authorList>
    </citation>
    <scope>NUCLEOTIDE SEQUENCE</scope>
    <source>
        <strain evidence="1">20211129_DDA</strain>
        <tissue evidence="1">Liver</tissue>
    </source>
</reference>
<organism evidence="1 2">
    <name type="scientific">Pleurodeles waltl</name>
    <name type="common">Iberian ribbed newt</name>
    <dbReference type="NCBI Taxonomy" id="8319"/>
    <lineage>
        <taxon>Eukaryota</taxon>
        <taxon>Metazoa</taxon>
        <taxon>Chordata</taxon>
        <taxon>Craniata</taxon>
        <taxon>Vertebrata</taxon>
        <taxon>Euteleostomi</taxon>
        <taxon>Amphibia</taxon>
        <taxon>Batrachia</taxon>
        <taxon>Caudata</taxon>
        <taxon>Salamandroidea</taxon>
        <taxon>Salamandridae</taxon>
        <taxon>Pleurodelinae</taxon>
        <taxon>Pleurodeles</taxon>
    </lineage>
</organism>
<gene>
    <name evidence="1" type="ORF">NDU88_002476</name>
</gene>